<dbReference type="SMART" id="SM00387">
    <property type="entry name" value="HATPase_c"/>
    <property type="match status" value="1"/>
</dbReference>
<dbReference type="CDD" id="cd00082">
    <property type="entry name" value="HisKA"/>
    <property type="match status" value="1"/>
</dbReference>
<comment type="caution">
    <text evidence="13">The sequence shown here is derived from an EMBL/GenBank/DDBJ whole genome shotgun (WGS) entry which is preliminary data.</text>
</comment>
<dbReference type="EC" id="2.7.13.3" evidence="3"/>
<keyword evidence="5" id="KW-0808">Transferase</keyword>
<dbReference type="SUPFAM" id="SSF55785">
    <property type="entry name" value="PYP-like sensor domain (PAS domain)"/>
    <property type="match status" value="5"/>
</dbReference>
<dbReference type="Gene3D" id="1.10.287.130">
    <property type="match status" value="1"/>
</dbReference>
<comment type="catalytic activity">
    <reaction evidence="1">
        <text>ATP + protein L-histidine = ADP + protein N-phospho-L-histidine.</text>
        <dbReference type="EC" id="2.7.13.3"/>
    </reaction>
</comment>
<sequence length="1004" mass="108692">MSEPRQNLFANASTAHAAPFLFDLTPDLVFTIAADGSLSGLNPSAQSLLHGNSWDRLWTPSDNVQTLAALHMARSTGQAQCEATLLGGATGNGWQVMLHRLPADGIGAQSVLAICRDISARLEAARQLADNALRARTLLGAHCDIAWSTGKAGHFDADQPAWRTYTGQSTTELMGKGWLNAVHPDDRAIADAAYPHPSDVRTTEYRLRHADGGYRNVVARILPVYGSDGAVSAWVGSHTDVTATRQAERRLRLAMQGGRMGTWDIDLGSGGMDCSATCMANFGFAEGSRVGYQQLSAAMLEPDRQRWHAVVREAIASAGDFEVEVRVRWLDGSLHWAHLRGTCTRDASGTVIGLAGISLDISASKHNEETLRLTLAAGDVATWNWDIVADKVTVDSNMARLFPVDTGNAGPAPLARYVAVIHPDDRDRVGKQIKQALQSQQPFESRYRVRASDGQYHSVLARGRAEYGADGTPLQFPGVILDITRQSLVEDALSNSEERYSTLIDLMDQAFCVIEMLYDDEGKPVDFRYLEANPAFVKQSGLENAIGRTIRSFVPDHDQHWFDIYDQVVKSGHPMRYENEAHAMERWFEIFAARLGGPGSTKLTVLFTDISERKRAEKQLRQLADDLSEMDRRKTEFLATLAHELRNPLAPIRNGLQIMRLASDKPATVARVRDVMERQVNQMVHLVNDLLDVARITRGQIELKRERTDLKTIIASAVETSLPLIEANQHQLQVNIDEQALPLDADPTRLAQVVGNLLNNAAKYTPVKGQIVLTARRHGDEAVIEVRDSGMGIPAASLPTVFEMFTQVGQNMGRAQGGLGIGLSLVRRLAELHGGSASAASPGAGLGSTFTIRLPLAPPTPAARGHGAPQGSNTAAVPFRVLVVDDNVDAADTLADVLAIMGHATEVAHDGAQALAVTPQFLPDVVFLDIGLPGMSGYDVARALRQTPAGAHAVLIALTGWGAEDDRSQSSAAGFDHHLTKPASLHAIGELLATISTNQGKTRP</sequence>
<dbReference type="InterPro" id="IPR035965">
    <property type="entry name" value="PAS-like_dom_sf"/>
</dbReference>
<dbReference type="InterPro" id="IPR011006">
    <property type="entry name" value="CheY-like_superfamily"/>
</dbReference>
<dbReference type="NCBIfam" id="TIGR00229">
    <property type="entry name" value="sensory_box"/>
    <property type="match status" value="2"/>
</dbReference>
<organism evidence="13 14">
    <name type="scientific">Janthinobacterium psychrotolerans</name>
    <dbReference type="NCBI Taxonomy" id="1747903"/>
    <lineage>
        <taxon>Bacteria</taxon>
        <taxon>Pseudomonadati</taxon>
        <taxon>Pseudomonadota</taxon>
        <taxon>Betaproteobacteria</taxon>
        <taxon>Burkholderiales</taxon>
        <taxon>Oxalobacteraceae</taxon>
        <taxon>Janthinobacterium</taxon>
    </lineage>
</organism>
<evidence type="ECO:0000256" key="9">
    <source>
        <dbReference type="PROSITE-ProRule" id="PRU00169"/>
    </source>
</evidence>
<dbReference type="PATRIC" id="fig|1747903.4.peg.2984"/>
<evidence type="ECO:0000256" key="5">
    <source>
        <dbReference type="ARBA" id="ARBA00022679"/>
    </source>
</evidence>
<keyword evidence="7" id="KW-0902">Two-component regulatory system</keyword>
<feature type="domain" description="PAC" evidence="12">
    <location>
        <begin position="443"/>
        <end position="495"/>
    </location>
</feature>
<dbReference type="Pfam" id="PF08447">
    <property type="entry name" value="PAS_3"/>
    <property type="match status" value="3"/>
</dbReference>
<evidence type="ECO:0000256" key="4">
    <source>
        <dbReference type="ARBA" id="ARBA00022553"/>
    </source>
</evidence>
<dbReference type="InterPro" id="IPR036097">
    <property type="entry name" value="HisK_dim/P_sf"/>
</dbReference>
<dbReference type="Proteomes" id="UP000092713">
    <property type="component" value="Unassembled WGS sequence"/>
</dbReference>
<evidence type="ECO:0000256" key="3">
    <source>
        <dbReference type="ARBA" id="ARBA00012438"/>
    </source>
</evidence>
<dbReference type="FunFam" id="3.30.565.10:FF:000006">
    <property type="entry name" value="Sensor histidine kinase WalK"/>
    <property type="match status" value="1"/>
</dbReference>
<keyword evidence="8" id="KW-0472">Membrane</keyword>
<dbReference type="OrthoDB" id="9087351at2"/>
<dbReference type="PROSITE" id="PS50109">
    <property type="entry name" value="HIS_KIN"/>
    <property type="match status" value="1"/>
</dbReference>
<name>A0A1A7C0D6_9BURK</name>
<evidence type="ECO:0000256" key="1">
    <source>
        <dbReference type="ARBA" id="ARBA00000085"/>
    </source>
</evidence>
<evidence type="ECO:0000313" key="13">
    <source>
        <dbReference type="EMBL" id="OBV39391.1"/>
    </source>
</evidence>
<evidence type="ECO:0000259" key="10">
    <source>
        <dbReference type="PROSITE" id="PS50109"/>
    </source>
</evidence>
<dbReference type="EMBL" id="LOCQ01000054">
    <property type="protein sequence ID" value="OBV39391.1"/>
    <property type="molecule type" value="Genomic_DNA"/>
</dbReference>
<dbReference type="Gene3D" id="3.30.450.20">
    <property type="entry name" value="PAS domain"/>
    <property type="match status" value="4"/>
</dbReference>
<feature type="modified residue" description="4-aspartylphosphate" evidence="9">
    <location>
        <position position="929"/>
    </location>
</feature>
<gene>
    <name evidence="13" type="ORF">ASR47_1009206</name>
</gene>
<dbReference type="PROSITE" id="PS50110">
    <property type="entry name" value="RESPONSE_REGULATORY"/>
    <property type="match status" value="1"/>
</dbReference>
<dbReference type="PRINTS" id="PR00344">
    <property type="entry name" value="BCTRLSENSOR"/>
</dbReference>
<dbReference type="Pfam" id="PF13188">
    <property type="entry name" value="PAS_8"/>
    <property type="match status" value="1"/>
</dbReference>
<dbReference type="Pfam" id="PF00512">
    <property type="entry name" value="HisKA"/>
    <property type="match status" value="1"/>
</dbReference>
<feature type="domain" description="PAC" evidence="12">
    <location>
        <begin position="321"/>
        <end position="373"/>
    </location>
</feature>
<dbReference type="InterPro" id="IPR036890">
    <property type="entry name" value="HATPase_C_sf"/>
</dbReference>
<dbReference type="CDD" id="cd17580">
    <property type="entry name" value="REC_2_DhkD-like"/>
    <property type="match status" value="1"/>
</dbReference>
<dbReference type="RefSeq" id="WP_065308144.1">
    <property type="nucleotide sequence ID" value="NZ_LOCQ01000054.1"/>
</dbReference>
<dbReference type="InterPro" id="IPR004358">
    <property type="entry name" value="Sig_transdc_His_kin-like_C"/>
</dbReference>
<dbReference type="InterPro" id="IPR003661">
    <property type="entry name" value="HisK_dim/P_dom"/>
</dbReference>
<evidence type="ECO:0000256" key="8">
    <source>
        <dbReference type="ARBA" id="ARBA00023136"/>
    </source>
</evidence>
<dbReference type="InterPro" id="IPR001610">
    <property type="entry name" value="PAC"/>
</dbReference>
<dbReference type="SUPFAM" id="SSF52172">
    <property type="entry name" value="CheY-like"/>
    <property type="match status" value="1"/>
</dbReference>
<dbReference type="InterPro" id="IPR005467">
    <property type="entry name" value="His_kinase_dom"/>
</dbReference>
<comment type="subcellular location">
    <subcellularLocation>
        <location evidence="2">Cell inner membrane</location>
        <topology evidence="2">Multi-pass membrane protein</topology>
    </subcellularLocation>
</comment>
<dbReference type="CDD" id="cd00130">
    <property type="entry name" value="PAS"/>
    <property type="match status" value="3"/>
</dbReference>
<dbReference type="InterPro" id="IPR000700">
    <property type="entry name" value="PAS-assoc_C"/>
</dbReference>
<dbReference type="SMART" id="SM00086">
    <property type="entry name" value="PAC"/>
    <property type="match status" value="3"/>
</dbReference>
<dbReference type="Gene3D" id="3.30.565.10">
    <property type="entry name" value="Histidine kinase-like ATPase, C-terminal domain"/>
    <property type="match status" value="1"/>
</dbReference>
<dbReference type="SMART" id="SM00448">
    <property type="entry name" value="REC"/>
    <property type="match status" value="1"/>
</dbReference>
<feature type="domain" description="Response regulatory" evidence="11">
    <location>
        <begin position="880"/>
        <end position="996"/>
    </location>
</feature>
<evidence type="ECO:0000256" key="6">
    <source>
        <dbReference type="ARBA" id="ARBA00022777"/>
    </source>
</evidence>
<feature type="domain" description="Histidine kinase" evidence="10">
    <location>
        <begin position="640"/>
        <end position="858"/>
    </location>
</feature>
<evidence type="ECO:0000259" key="11">
    <source>
        <dbReference type="PROSITE" id="PS50110"/>
    </source>
</evidence>
<dbReference type="InterPro" id="IPR001789">
    <property type="entry name" value="Sig_transdc_resp-reg_receiver"/>
</dbReference>
<dbReference type="InterPro" id="IPR013655">
    <property type="entry name" value="PAS_fold_3"/>
</dbReference>
<dbReference type="InterPro" id="IPR003594">
    <property type="entry name" value="HATPase_dom"/>
</dbReference>
<dbReference type="SMART" id="SM00388">
    <property type="entry name" value="HisKA"/>
    <property type="match status" value="1"/>
</dbReference>
<evidence type="ECO:0000259" key="12">
    <source>
        <dbReference type="PROSITE" id="PS50113"/>
    </source>
</evidence>
<dbReference type="STRING" id="1747903.ASR47_1009206"/>
<dbReference type="Gene3D" id="3.40.50.2300">
    <property type="match status" value="1"/>
</dbReference>
<dbReference type="Pfam" id="PF00072">
    <property type="entry name" value="Response_reg"/>
    <property type="match status" value="1"/>
</dbReference>
<keyword evidence="4 9" id="KW-0597">Phosphoprotein</keyword>
<evidence type="ECO:0000256" key="7">
    <source>
        <dbReference type="ARBA" id="ARBA00023012"/>
    </source>
</evidence>
<evidence type="ECO:0000256" key="2">
    <source>
        <dbReference type="ARBA" id="ARBA00004429"/>
    </source>
</evidence>
<dbReference type="PANTHER" id="PTHR43547">
    <property type="entry name" value="TWO-COMPONENT HISTIDINE KINASE"/>
    <property type="match status" value="1"/>
</dbReference>
<accession>A0A1A7C0D6</accession>
<dbReference type="InterPro" id="IPR000014">
    <property type="entry name" value="PAS"/>
</dbReference>
<dbReference type="Pfam" id="PF02518">
    <property type="entry name" value="HATPase_c"/>
    <property type="match status" value="1"/>
</dbReference>
<proteinExistence type="predicted"/>
<dbReference type="PROSITE" id="PS50113">
    <property type="entry name" value="PAC"/>
    <property type="match status" value="3"/>
</dbReference>
<dbReference type="FunFam" id="1.10.287.130:FF:000001">
    <property type="entry name" value="Two-component sensor histidine kinase"/>
    <property type="match status" value="1"/>
</dbReference>
<dbReference type="GO" id="GO:0005886">
    <property type="term" value="C:plasma membrane"/>
    <property type="evidence" value="ECO:0007669"/>
    <property type="project" value="UniProtKB-SubCell"/>
</dbReference>
<reference evidence="13 14" key="1">
    <citation type="submission" date="2016-04" db="EMBL/GenBank/DDBJ databases">
        <title>Draft genome sequence of Janthinobacterium psychrotolerans sp. nov., isolated from freshwater sediments in Denmark.</title>
        <authorList>
            <person name="Gong X."/>
            <person name="Skrivergaard S."/>
            <person name="Korsgaard B.S."/>
            <person name="Schreiber L."/>
            <person name="Marshall I.P."/>
            <person name="Finster K."/>
            <person name="Schramm A."/>
        </authorList>
    </citation>
    <scope>NUCLEOTIDE SEQUENCE [LARGE SCALE GENOMIC DNA]</scope>
    <source>
        <strain evidence="13 14">S3-2</strain>
    </source>
</reference>
<dbReference type="SUPFAM" id="SSF55874">
    <property type="entry name" value="ATPase domain of HSP90 chaperone/DNA topoisomerase II/histidine kinase"/>
    <property type="match status" value="1"/>
</dbReference>
<dbReference type="GO" id="GO:0000155">
    <property type="term" value="F:phosphorelay sensor kinase activity"/>
    <property type="evidence" value="ECO:0007669"/>
    <property type="project" value="InterPro"/>
</dbReference>
<protein>
    <recommendedName>
        <fullName evidence="3">histidine kinase</fullName>
        <ecNumber evidence="3">2.7.13.3</ecNumber>
    </recommendedName>
</protein>
<dbReference type="PANTHER" id="PTHR43547:SF2">
    <property type="entry name" value="HYBRID SIGNAL TRANSDUCTION HISTIDINE KINASE C"/>
    <property type="match status" value="1"/>
</dbReference>
<evidence type="ECO:0000313" key="14">
    <source>
        <dbReference type="Proteomes" id="UP000092713"/>
    </source>
</evidence>
<keyword evidence="6" id="KW-0418">Kinase</keyword>
<feature type="domain" description="PAC" evidence="12">
    <location>
        <begin position="201"/>
        <end position="253"/>
    </location>
</feature>
<dbReference type="AlphaFoldDB" id="A0A1A7C0D6"/>
<dbReference type="SUPFAM" id="SSF47384">
    <property type="entry name" value="Homodimeric domain of signal transducing histidine kinase"/>
    <property type="match status" value="1"/>
</dbReference>
<keyword evidence="14" id="KW-1185">Reference proteome</keyword>
<dbReference type="SMART" id="SM00091">
    <property type="entry name" value="PAS"/>
    <property type="match status" value="5"/>
</dbReference>